<evidence type="ECO:0000313" key="6">
    <source>
        <dbReference type="Proteomes" id="UP000315434"/>
    </source>
</evidence>
<protein>
    <submittedName>
        <fullName evidence="5">LuxR family transcriptional regulator</fullName>
    </submittedName>
</protein>
<dbReference type="InterPro" id="IPR036693">
    <property type="entry name" value="TF_LuxR_autoind-bd_dom_sf"/>
</dbReference>
<accession>A0A546X6D6</accession>
<dbReference type="Gene3D" id="3.30.450.80">
    <property type="entry name" value="Transcription factor LuxR-like, autoinducer-binding domain"/>
    <property type="match status" value="1"/>
</dbReference>
<evidence type="ECO:0000256" key="2">
    <source>
        <dbReference type="ARBA" id="ARBA00023125"/>
    </source>
</evidence>
<comment type="caution">
    <text evidence="5">The sequence shown here is derived from an EMBL/GenBank/DDBJ whole genome shotgun (WGS) entry which is preliminary data.</text>
</comment>
<dbReference type="SMART" id="SM00421">
    <property type="entry name" value="HTH_LUXR"/>
    <property type="match status" value="1"/>
</dbReference>
<sequence length="238" mass="26672">MGHTHGEGFDRFKNLSEVPVQRQLRDNELLEHVRKAVGFRHVAFGGLDLNGYHIGRGRSIESDMPPAYVETYFSEQWNRSDPLLVRSTAQATPMTEEEAFDLSPPAQRLSYLHRSYEIGKRLQIPVARGGVVYGGVCFTTERAFTPGEREFLVFIAEPLHRTISKPLMDRFAADALRLTDGELRCLQLASTGLTSEEISGVSEYRTETVNSYLKSAAKKLGAANRAHAIAEAIRRHLI</sequence>
<feature type="domain" description="HTH luxR-type" evidence="4">
    <location>
        <begin position="171"/>
        <end position="236"/>
    </location>
</feature>
<dbReference type="InterPro" id="IPR005143">
    <property type="entry name" value="TF_LuxR_autoind-bd_dom"/>
</dbReference>
<dbReference type="SUPFAM" id="SSF75516">
    <property type="entry name" value="Pheromone-binding domain of LuxR-like quorum-sensing transcription factors"/>
    <property type="match status" value="1"/>
</dbReference>
<dbReference type="RefSeq" id="WP_142843327.1">
    <property type="nucleotide sequence ID" value="NZ_JAPZAB010000011.1"/>
</dbReference>
<proteinExistence type="predicted"/>
<gene>
    <name evidence="5" type="ORF">EXN68_24375</name>
</gene>
<evidence type="ECO:0000259" key="4">
    <source>
        <dbReference type="PROSITE" id="PS50043"/>
    </source>
</evidence>
<dbReference type="CDD" id="cd06170">
    <property type="entry name" value="LuxR_C_like"/>
    <property type="match status" value="1"/>
</dbReference>
<dbReference type="InterPro" id="IPR000792">
    <property type="entry name" value="Tscrpt_reg_LuxR_C"/>
</dbReference>
<dbReference type="AlphaFoldDB" id="A0A546X6D6"/>
<dbReference type="Gene3D" id="1.10.10.10">
    <property type="entry name" value="Winged helix-like DNA-binding domain superfamily/Winged helix DNA-binding domain"/>
    <property type="match status" value="1"/>
</dbReference>
<evidence type="ECO:0000313" key="5">
    <source>
        <dbReference type="EMBL" id="TRA96303.1"/>
    </source>
</evidence>
<dbReference type="PROSITE" id="PS50043">
    <property type="entry name" value="HTH_LUXR_2"/>
    <property type="match status" value="1"/>
</dbReference>
<dbReference type="Pfam" id="PF03472">
    <property type="entry name" value="Autoind_bind"/>
    <property type="match status" value="1"/>
</dbReference>
<reference evidence="5 6" key="1">
    <citation type="journal article" date="2019" name="Appl. Microbiol. Biotechnol.">
        <title>Differential efficiency of wild type rhizogenic strains for rol gene transformation of plants.</title>
        <authorList>
            <person name="Desmet S."/>
            <person name="De Keyser E."/>
            <person name="Van Vaerenbergh J."/>
            <person name="Baeyen S."/>
            <person name="Van Huylenbroeck J."/>
            <person name="Geelen D."/>
            <person name="Dhooghe E."/>
        </authorList>
    </citation>
    <scope>NUCLEOTIDE SEQUENCE [LARGE SCALE GENOMIC DNA]</scope>
    <source>
        <strain evidence="5 6">GBBC3284</strain>
    </source>
</reference>
<dbReference type="EMBL" id="SGNY01000011">
    <property type="protein sequence ID" value="TRA96303.1"/>
    <property type="molecule type" value="Genomic_DNA"/>
</dbReference>
<dbReference type="SUPFAM" id="SSF46894">
    <property type="entry name" value="C-terminal effector domain of the bipartite response regulators"/>
    <property type="match status" value="1"/>
</dbReference>
<keyword evidence="1" id="KW-0805">Transcription regulation</keyword>
<dbReference type="InterPro" id="IPR036388">
    <property type="entry name" value="WH-like_DNA-bd_sf"/>
</dbReference>
<evidence type="ECO:0000256" key="1">
    <source>
        <dbReference type="ARBA" id="ARBA00023015"/>
    </source>
</evidence>
<dbReference type="GO" id="GO:0006355">
    <property type="term" value="P:regulation of DNA-templated transcription"/>
    <property type="evidence" value="ECO:0007669"/>
    <property type="project" value="InterPro"/>
</dbReference>
<dbReference type="Proteomes" id="UP000315434">
    <property type="component" value="Unassembled WGS sequence"/>
</dbReference>
<dbReference type="Pfam" id="PF00196">
    <property type="entry name" value="GerE"/>
    <property type="match status" value="1"/>
</dbReference>
<evidence type="ECO:0000256" key="3">
    <source>
        <dbReference type="ARBA" id="ARBA00023163"/>
    </source>
</evidence>
<dbReference type="InterPro" id="IPR016032">
    <property type="entry name" value="Sig_transdc_resp-reg_C-effctor"/>
</dbReference>
<dbReference type="GO" id="GO:0003677">
    <property type="term" value="F:DNA binding"/>
    <property type="evidence" value="ECO:0007669"/>
    <property type="project" value="UniProtKB-KW"/>
</dbReference>
<name>A0A546X6D6_RHIRH</name>
<dbReference type="OrthoDB" id="7170628at2"/>
<keyword evidence="3" id="KW-0804">Transcription</keyword>
<keyword evidence="2" id="KW-0238">DNA-binding</keyword>
<organism evidence="5 6">
    <name type="scientific">Rhizobium rhizogenes</name>
    <name type="common">Agrobacterium rhizogenes</name>
    <dbReference type="NCBI Taxonomy" id="359"/>
    <lineage>
        <taxon>Bacteria</taxon>
        <taxon>Pseudomonadati</taxon>
        <taxon>Pseudomonadota</taxon>
        <taxon>Alphaproteobacteria</taxon>
        <taxon>Hyphomicrobiales</taxon>
        <taxon>Rhizobiaceae</taxon>
        <taxon>Rhizobium/Agrobacterium group</taxon>
        <taxon>Rhizobium</taxon>
    </lineage>
</organism>